<evidence type="ECO:0000259" key="1">
    <source>
        <dbReference type="Pfam" id="PF25273"/>
    </source>
</evidence>
<dbReference type="EMBL" id="CAXAMM010042696">
    <property type="protein sequence ID" value="CAK9106283.1"/>
    <property type="molecule type" value="Genomic_DNA"/>
</dbReference>
<organism evidence="2 3">
    <name type="scientific">Durusdinium trenchii</name>
    <dbReference type="NCBI Taxonomy" id="1381693"/>
    <lineage>
        <taxon>Eukaryota</taxon>
        <taxon>Sar</taxon>
        <taxon>Alveolata</taxon>
        <taxon>Dinophyceae</taxon>
        <taxon>Suessiales</taxon>
        <taxon>Symbiodiniaceae</taxon>
        <taxon>Durusdinium</taxon>
    </lineage>
</organism>
<keyword evidence="3" id="KW-1185">Reference proteome</keyword>
<evidence type="ECO:0000313" key="2">
    <source>
        <dbReference type="EMBL" id="CAK9106283.1"/>
    </source>
</evidence>
<dbReference type="PANTHER" id="PTHR33153">
    <property type="entry name" value="MYND-TYPE DOMAIN-CONTAINING PROTEIN"/>
    <property type="match status" value="1"/>
</dbReference>
<comment type="caution">
    <text evidence="2">The sequence shown here is derived from an EMBL/GenBank/DDBJ whole genome shotgun (WGS) entry which is preliminary data.</text>
</comment>
<reference evidence="2 3" key="1">
    <citation type="submission" date="2024-02" db="EMBL/GenBank/DDBJ databases">
        <authorList>
            <person name="Chen Y."/>
            <person name="Shah S."/>
            <person name="Dougan E. K."/>
            <person name="Thang M."/>
            <person name="Chan C."/>
        </authorList>
    </citation>
    <scope>NUCLEOTIDE SEQUENCE [LARGE SCALE GENOMIC DNA]</scope>
</reference>
<accession>A0ABP0S1Q5</accession>
<dbReference type="InterPro" id="IPR057191">
    <property type="entry name" value="DUF7869"/>
</dbReference>
<dbReference type="Proteomes" id="UP001642464">
    <property type="component" value="Unassembled WGS sequence"/>
</dbReference>
<feature type="domain" description="DUF7869" evidence="1">
    <location>
        <begin position="262"/>
        <end position="345"/>
    </location>
</feature>
<sequence>MRLLSIGKHRFQNLNSSARQGDLCPPVDQRFAPREPLPQTPKRAAIYDFLYGLYEQAGERLPDLHHSSSNKRPRRGALKFDEKTMDRTQLRWLPPGKIMDYLRLCRQEYPDMNISSKLFASVWMTDFRDRLRIRAESHHSTCTTCVKHRLIIRRLPRGPGRLAQVSLYKAHLARQYRDRQVYWSHRSKSRTEATSGAPVTHCSLIVDGMDQAKHCYPKSQAVQAKEFASWSRPRLQATTCIAHGHAIVVGLSPQNTKSSGSRTLELIAYMMTKPLNHIHWSNCFLHLEADNATKEIKHQTSLRMLATLIGLRRLRGCELNFLSSGHSHEDVDAHFSLTSSYLDRHPELWCIEDFHGKGPYRLNQFCVLLTSLGNNRPSCNMV</sequence>
<evidence type="ECO:0000313" key="3">
    <source>
        <dbReference type="Proteomes" id="UP001642464"/>
    </source>
</evidence>
<gene>
    <name evidence="2" type="ORF">SCF082_LOCUS49505</name>
</gene>
<name>A0ABP0S1Q5_9DINO</name>
<dbReference type="Pfam" id="PF25273">
    <property type="entry name" value="DUF7869"/>
    <property type="match status" value="1"/>
</dbReference>
<proteinExistence type="predicted"/>
<protein>
    <submittedName>
        <fullName evidence="2">FO synthase subunit 1</fullName>
    </submittedName>
</protein>
<dbReference type="PANTHER" id="PTHR33153:SF3">
    <property type="entry name" value="TRAFFICKING PROTEIN PARTICLE COMPLEX SUBUNIT 11 DOMAIN-CONTAINING PROTEIN"/>
    <property type="match status" value="1"/>
</dbReference>